<sequence>MFIRKVNPKPGTCPVLPPDTVGTCATECGVDSDCPGVKKCCSNNCAHVCLFPKPEFCPTCCGPPPCCSTCITCEIGEPQPNVYCNSSNQLVCAKSFYCKIFSPDEDFGVCCKGNRKPGRCPVVLPESIGPCIDLPVCNVDSDCHGVQKCCPNGCGHECLFPVTVKPGTCPTLPPDTAGTCVDLCSVDSDCLGDQKCCSHGCGHSCSSPVSSCPPVPKCPIPPRGPPGTCKPPCIFEYMVINGLRCRVKCFRGPQGPRGPLCPPTGCPGVGQPEQAAQQDSTGAILEERSKPGTCPVFPPGSGGTCVEKCRTDSDCPWILKSCSSGCGHICHIPANTDTYGFVLDENNCPICECKTGCYGNAEPLFPSVNCAKGPRCPSSYHCVTTSEGTFGVCCPIDCPQLLCLKPCPHGFKVDENDCQTCECLQACPKAICPRSCEYGFKYDSIGCQTCGCKSRSCPARLCPWSCPEGYKLGCQTCDCRRASTVFRGPSPPPGRPGDPCPPTGVCGIEIREKPFNFKGVMVFCLSQSLSTCRGKPTRTAVQQDIPRHPPGPPPGKRRCPVDSGSNANCYGHYHRYCKDDSSCPNKIKCCKQDAPTNV</sequence>
<keyword evidence="2" id="KW-0732">Signal</keyword>
<dbReference type="Gene3D" id="2.10.22.10">
    <property type="entry name" value="Antistasin, domain 1"/>
    <property type="match status" value="2"/>
</dbReference>
<keyword evidence="1" id="KW-0646">Protease inhibitor</keyword>
<protein>
    <recommendedName>
        <fullName evidence="10">WFDC3</fullName>
    </recommendedName>
</protein>
<evidence type="ECO:0000256" key="1">
    <source>
        <dbReference type="ARBA" id="ARBA00022690"/>
    </source>
</evidence>
<dbReference type="GO" id="GO:0004867">
    <property type="term" value="F:serine-type endopeptidase inhibitor activity"/>
    <property type="evidence" value="ECO:0007669"/>
    <property type="project" value="UniProtKB-KW"/>
</dbReference>
<evidence type="ECO:0000313" key="8">
    <source>
        <dbReference type="EMBL" id="CAC5417535.1"/>
    </source>
</evidence>
<dbReference type="GO" id="GO:0019731">
    <property type="term" value="P:antibacterial humoral response"/>
    <property type="evidence" value="ECO:0007669"/>
    <property type="project" value="TreeGrafter"/>
</dbReference>
<evidence type="ECO:0000259" key="6">
    <source>
        <dbReference type="PROSITE" id="PS51252"/>
    </source>
</evidence>
<dbReference type="FunFam" id="4.10.75.10:FF:000001">
    <property type="entry name" value="Anosmin 1"/>
    <property type="match status" value="1"/>
</dbReference>
<evidence type="ECO:0008006" key="10">
    <source>
        <dbReference type="Google" id="ProtNLM"/>
    </source>
</evidence>
<dbReference type="PANTHER" id="PTHR19441">
    <property type="entry name" value="WHEY ACDIC PROTEIN WAP"/>
    <property type="match status" value="1"/>
</dbReference>
<keyword evidence="3" id="KW-0722">Serine protease inhibitor</keyword>
<evidence type="ECO:0000313" key="9">
    <source>
        <dbReference type="Proteomes" id="UP000507470"/>
    </source>
</evidence>
<reference evidence="8 9" key="1">
    <citation type="submission" date="2020-06" db="EMBL/GenBank/DDBJ databases">
        <authorList>
            <person name="Li R."/>
            <person name="Bekaert M."/>
        </authorList>
    </citation>
    <scope>NUCLEOTIDE SEQUENCE [LARGE SCALE GENOMIC DNA]</scope>
    <source>
        <strain evidence="9">wild</strain>
    </source>
</reference>
<dbReference type="InterPro" id="IPR036645">
    <property type="entry name" value="Elafin-like_sf"/>
</dbReference>
<feature type="domain" description="WAP" evidence="7">
    <location>
        <begin position="162"/>
        <end position="209"/>
    </location>
</feature>
<dbReference type="OrthoDB" id="10021323at2759"/>
<feature type="region of interest" description="Disordered" evidence="5">
    <location>
        <begin position="538"/>
        <end position="559"/>
    </location>
</feature>
<dbReference type="InterPro" id="IPR050514">
    <property type="entry name" value="WAP_four-disulfide_core"/>
</dbReference>
<dbReference type="PROSITE" id="PS51252">
    <property type="entry name" value="ANTISTASIN"/>
    <property type="match status" value="2"/>
</dbReference>
<dbReference type="EMBL" id="CACVKT020008758">
    <property type="protein sequence ID" value="CAC5417535.1"/>
    <property type="molecule type" value="Genomic_DNA"/>
</dbReference>
<dbReference type="Pfam" id="PF00095">
    <property type="entry name" value="WAP"/>
    <property type="match status" value="4"/>
</dbReference>
<organism evidence="8 9">
    <name type="scientific">Mytilus coruscus</name>
    <name type="common">Sea mussel</name>
    <dbReference type="NCBI Taxonomy" id="42192"/>
    <lineage>
        <taxon>Eukaryota</taxon>
        <taxon>Metazoa</taxon>
        <taxon>Spiralia</taxon>
        <taxon>Lophotrochozoa</taxon>
        <taxon>Mollusca</taxon>
        <taxon>Bivalvia</taxon>
        <taxon>Autobranchia</taxon>
        <taxon>Pteriomorphia</taxon>
        <taxon>Mytilida</taxon>
        <taxon>Mytiloidea</taxon>
        <taxon>Mytilidae</taxon>
        <taxon>Mytilinae</taxon>
        <taxon>Mytilus</taxon>
    </lineage>
</organism>
<evidence type="ECO:0000256" key="3">
    <source>
        <dbReference type="ARBA" id="ARBA00022900"/>
    </source>
</evidence>
<evidence type="ECO:0000256" key="4">
    <source>
        <dbReference type="ARBA" id="ARBA00023157"/>
    </source>
</evidence>
<keyword evidence="9" id="KW-1185">Reference proteome</keyword>
<dbReference type="AlphaFoldDB" id="A0A6J8ED62"/>
<dbReference type="InterPro" id="IPR004094">
    <property type="entry name" value="Antistasin-like"/>
</dbReference>
<dbReference type="SMART" id="SM00217">
    <property type="entry name" value="WAP"/>
    <property type="match status" value="4"/>
</dbReference>
<dbReference type="PROSITE" id="PS51390">
    <property type="entry name" value="WAP"/>
    <property type="match status" value="4"/>
</dbReference>
<accession>A0A6J8ED62</accession>
<keyword evidence="4" id="KW-1015">Disulfide bond</keyword>
<evidence type="ECO:0000259" key="7">
    <source>
        <dbReference type="PROSITE" id="PS51390"/>
    </source>
</evidence>
<evidence type="ECO:0000256" key="5">
    <source>
        <dbReference type="SAM" id="MobiDB-lite"/>
    </source>
</evidence>
<dbReference type="Gene3D" id="4.10.75.10">
    <property type="entry name" value="Elafin-like"/>
    <property type="match status" value="4"/>
</dbReference>
<gene>
    <name evidence="8" type="ORF">MCOR_50030</name>
</gene>
<name>A0A6J8ED62_MYTCO</name>
<dbReference type="Pfam" id="PF02822">
    <property type="entry name" value="Antistasin"/>
    <property type="match status" value="3"/>
</dbReference>
<dbReference type="GO" id="GO:0045087">
    <property type="term" value="P:innate immune response"/>
    <property type="evidence" value="ECO:0007669"/>
    <property type="project" value="TreeGrafter"/>
</dbReference>
<dbReference type="SUPFAM" id="SSF57262">
    <property type="entry name" value="Leech antihemostatic proteins"/>
    <property type="match status" value="2"/>
</dbReference>
<feature type="domain" description="WAP" evidence="7">
    <location>
        <begin position="6"/>
        <end position="53"/>
    </location>
</feature>
<dbReference type="InterPro" id="IPR011061">
    <property type="entry name" value="Hirudin/antistatin"/>
</dbReference>
<feature type="domain" description="WAP" evidence="7">
    <location>
        <begin position="113"/>
        <end position="161"/>
    </location>
</feature>
<dbReference type="GO" id="GO:0005615">
    <property type="term" value="C:extracellular space"/>
    <property type="evidence" value="ECO:0007669"/>
    <property type="project" value="TreeGrafter"/>
</dbReference>
<feature type="domain" description="Antistasin-like" evidence="6">
    <location>
        <begin position="398"/>
        <end position="423"/>
    </location>
</feature>
<dbReference type="Proteomes" id="UP000507470">
    <property type="component" value="Unassembled WGS sequence"/>
</dbReference>
<dbReference type="SUPFAM" id="SSF57256">
    <property type="entry name" value="Elafin-like"/>
    <property type="match status" value="4"/>
</dbReference>
<dbReference type="PRINTS" id="PR00003">
    <property type="entry name" value="4DISULPHCORE"/>
</dbReference>
<dbReference type="InterPro" id="IPR008197">
    <property type="entry name" value="WAP_dom"/>
</dbReference>
<feature type="domain" description="WAP" evidence="7">
    <location>
        <begin position="287"/>
        <end position="334"/>
    </location>
</feature>
<dbReference type="PANTHER" id="PTHR19441:SF30">
    <property type="entry name" value="ELAFIN"/>
    <property type="match status" value="1"/>
</dbReference>
<evidence type="ECO:0000256" key="2">
    <source>
        <dbReference type="ARBA" id="ARBA00022729"/>
    </source>
</evidence>
<proteinExistence type="predicted"/>
<feature type="domain" description="Antistasin-like" evidence="6">
    <location>
        <begin position="427"/>
        <end position="452"/>
    </location>
</feature>
<dbReference type="CDD" id="cd00199">
    <property type="entry name" value="WAP"/>
    <property type="match status" value="3"/>
</dbReference>